<evidence type="ECO:0000313" key="1">
    <source>
        <dbReference type="EMBL" id="MFF5295688.1"/>
    </source>
</evidence>
<proteinExistence type="predicted"/>
<gene>
    <name evidence="1" type="ORF">ACFY35_40180</name>
</gene>
<reference evidence="1 2" key="1">
    <citation type="submission" date="2024-10" db="EMBL/GenBank/DDBJ databases">
        <title>The Natural Products Discovery Center: Release of the First 8490 Sequenced Strains for Exploring Actinobacteria Biosynthetic Diversity.</title>
        <authorList>
            <person name="Kalkreuter E."/>
            <person name="Kautsar S.A."/>
            <person name="Yang D."/>
            <person name="Bader C.D."/>
            <person name="Teijaro C.N."/>
            <person name="Fluegel L."/>
            <person name="Davis C.M."/>
            <person name="Simpson J.R."/>
            <person name="Lauterbach L."/>
            <person name="Steele A.D."/>
            <person name="Gui C."/>
            <person name="Meng S."/>
            <person name="Li G."/>
            <person name="Viehrig K."/>
            <person name="Ye F."/>
            <person name="Su P."/>
            <person name="Kiefer A.F."/>
            <person name="Nichols A."/>
            <person name="Cepeda A.J."/>
            <person name="Yan W."/>
            <person name="Fan B."/>
            <person name="Jiang Y."/>
            <person name="Adhikari A."/>
            <person name="Zheng C.-J."/>
            <person name="Schuster L."/>
            <person name="Cowan T.M."/>
            <person name="Smanski M.J."/>
            <person name="Chevrette M.G."/>
            <person name="De Carvalho L.P.S."/>
            <person name="Shen B."/>
        </authorList>
    </citation>
    <scope>NUCLEOTIDE SEQUENCE [LARGE SCALE GENOMIC DNA]</scope>
    <source>
        <strain evidence="1 2">NPDC000087</strain>
    </source>
</reference>
<keyword evidence="2" id="KW-1185">Reference proteome</keyword>
<organism evidence="1 2">
    <name type="scientific">Paractinoplanes globisporus</name>
    <dbReference type="NCBI Taxonomy" id="113565"/>
    <lineage>
        <taxon>Bacteria</taxon>
        <taxon>Bacillati</taxon>
        <taxon>Actinomycetota</taxon>
        <taxon>Actinomycetes</taxon>
        <taxon>Micromonosporales</taxon>
        <taxon>Micromonosporaceae</taxon>
        <taxon>Paractinoplanes</taxon>
    </lineage>
</organism>
<name>A0ABW6WRV4_9ACTN</name>
<dbReference type="RefSeq" id="WP_020512966.1">
    <property type="nucleotide sequence ID" value="NZ_JBIAZU010000007.1"/>
</dbReference>
<protein>
    <submittedName>
        <fullName evidence="1">NYN domain-containing protein</fullName>
    </submittedName>
</protein>
<dbReference type="EMBL" id="JBIAZU010000007">
    <property type="protein sequence ID" value="MFF5295688.1"/>
    <property type="molecule type" value="Genomic_DNA"/>
</dbReference>
<comment type="caution">
    <text evidence="1">The sequence shown here is derived from an EMBL/GenBank/DDBJ whole genome shotgun (WGS) entry which is preliminary data.</text>
</comment>
<dbReference type="Gene3D" id="3.40.50.1010">
    <property type="entry name" value="5'-nuclease"/>
    <property type="match status" value="1"/>
</dbReference>
<evidence type="ECO:0000313" key="2">
    <source>
        <dbReference type="Proteomes" id="UP001602245"/>
    </source>
</evidence>
<dbReference type="CDD" id="cd18722">
    <property type="entry name" value="PIN_NicB-like"/>
    <property type="match status" value="1"/>
</dbReference>
<accession>A0ABW6WRV4</accession>
<sequence>MASLAAYIDGFNLYYGMKSKYRRKYMWLDPVDLIRLLRPKDDVVLVRYFTALVRNDAEGVHNQLGYLDAMRARNGSRLDVHLGRFKDRTIRACRRCGAPYRCGCGLEYRSHEEKETDVALGAMMVADAALGVSDTSLLVSADTDMRPALQAVRLVVPGQRLYVGMPPGNTKLSRHLLSVGNLGHFFIRESVLRSAQMPAVVQDATTGRTFQRPDKWR</sequence>
<dbReference type="Proteomes" id="UP001602245">
    <property type="component" value="Unassembled WGS sequence"/>
</dbReference>